<feature type="non-terminal residue" evidence="6">
    <location>
        <position position="254"/>
    </location>
</feature>
<evidence type="ECO:0000256" key="4">
    <source>
        <dbReference type="ARBA" id="ARBA00023014"/>
    </source>
</evidence>
<keyword evidence="2" id="KW-0479">Metal-binding</keyword>
<gene>
    <name evidence="6" type="ORF">S01H1_60103</name>
</gene>
<dbReference type="InterPro" id="IPR013785">
    <property type="entry name" value="Aldolase_TIM"/>
</dbReference>
<protein>
    <recommendedName>
        <fullName evidence="5">Radical SAM core domain-containing protein</fullName>
    </recommendedName>
</protein>
<keyword evidence="3" id="KW-0408">Iron</keyword>
<dbReference type="SFLD" id="SFLDS00029">
    <property type="entry name" value="Radical_SAM"/>
    <property type="match status" value="1"/>
</dbReference>
<dbReference type="Pfam" id="PF04055">
    <property type="entry name" value="Radical_SAM"/>
    <property type="match status" value="1"/>
</dbReference>
<dbReference type="GO" id="GO:0003824">
    <property type="term" value="F:catalytic activity"/>
    <property type="evidence" value="ECO:0007669"/>
    <property type="project" value="InterPro"/>
</dbReference>
<evidence type="ECO:0000256" key="3">
    <source>
        <dbReference type="ARBA" id="ARBA00023004"/>
    </source>
</evidence>
<evidence type="ECO:0000256" key="1">
    <source>
        <dbReference type="ARBA" id="ARBA00022691"/>
    </source>
</evidence>
<dbReference type="GO" id="GO:0051536">
    <property type="term" value="F:iron-sulfur cluster binding"/>
    <property type="evidence" value="ECO:0007669"/>
    <property type="project" value="UniProtKB-KW"/>
</dbReference>
<keyword evidence="1" id="KW-0949">S-adenosyl-L-methionine</keyword>
<dbReference type="InterPro" id="IPR058240">
    <property type="entry name" value="rSAM_sf"/>
</dbReference>
<evidence type="ECO:0000259" key="5">
    <source>
        <dbReference type="Pfam" id="PF04055"/>
    </source>
</evidence>
<reference evidence="6" key="1">
    <citation type="journal article" date="2014" name="Front. Microbiol.">
        <title>High frequency of phylogenetically diverse reductive dehalogenase-homologous genes in deep subseafloor sedimentary metagenomes.</title>
        <authorList>
            <person name="Kawai M."/>
            <person name="Futagami T."/>
            <person name="Toyoda A."/>
            <person name="Takaki Y."/>
            <person name="Nishi S."/>
            <person name="Hori S."/>
            <person name="Arai W."/>
            <person name="Tsubouchi T."/>
            <person name="Morono Y."/>
            <person name="Uchiyama I."/>
            <person name="Ito T."/>
            <person name="Fujiyama A."/>
            <person name="Inagaki F."/>
            <person name="Takami H."/>
        </authorList>
    </citation>
    <scope>NUCLEOTIDE SEQUENCE</scope>
    <source>
        <strain evidence="6">Expedition CK06-06</strain>
    </source>
</reference>
<evidence type="ECO:0000313" key="6">
    <source>
        <dbReference type="EMBL" id="GAG17962.1"/>
    </source>
</evidence>
<organism evidence="6">
    <name type="scientific">marine sediment metagenome</name>
    <dbReference type="NCBI Taxonomy" id="412755"/>
    <lineage>
        <taxon>unclassified sequences</taxon>
        <taxon>metagenomes</taxon>
        <taxon>ecological metagenomes</taxon>
    </lineage>
</organism>
<dbReference type="PANTHER" id="PTHR43288:SF1">
    <property type="entry name" value="GLYCYL-RADICAL ENZYME ACTIVATING ENZYME MJ0021-RELATED"/>
    <property type="match status" value="1"/>
</dbReference>
<dbReference type="CDD" id="cd01335">
    <property type="entry name" value="Radical_SAM"/>
    <property type="match status" value="1"/>
</dbReference>
<dbReference type="InterPro" id="IPR007197">
    <property type="entry name" value="rSAM"/>
</dbReference>
<sequence length="254" mass="27606">DWERGSRFAGRLPKGCTLCARGSKMVLLVTGRCSSGCFYCPLSEGKKGRDVSFANERPIDNVEEAIEEARTIDAEGTGVTGGDPVEAMVRTTGMIWTLKSEFGKGHHIHLYTARPLGIEDLRELRKAGLDEIRFHPPVDALGDVEATGYAEAVSLAAQLGMEAGYEVPVLPDHEDELRAFLSSLVGAKGEPFVNMNELEFSSTNAEELRTRDFLVRDDVSAAVSGSEELGRRLVEELAPSGLRVHYCSAAFKDG</sequence>
<name>X0W3U3_9ZZZZ</name>
<feature type="domain" description="Radical SAM core" evidence="5">
    <location>
        <begin position="28"/>
        <end position="141"/>
    </location>
</feature>
<accession>X0W3U3</accession>
<comment type="caution">
    <text evidence="6">The sequence shown here is derived from an EMBL/GenBank/DDBJ whole genome shotgun (WGS) entry which is preliminary data.</text>
</comment>
<dbReference type="Gene3D" id="3.20.20.70">
    <property type="entry name" value="Aldolase class I"/>
    <property type="match status" value="1"/>
</dbReference>
<feature type="non-terminal residue" evidence="6">
    <location>
        <position position="1"/>
    </location>
</feature>
<dbReference type="PANTHER" id="PTHR43288">
    <property type="entry name" value="BIOTIN SYNTHASE-RELATED PROTEIN, RADICAL SAM SUPERFAMILY"/>
    <property type="match status" value="1"/>
</dbReference>
<dbReference type="GO" id="GO:0046872">
    <property type="term" value="F:metal ion binding"/>
    <property type="evidence" value="ECO:0007669"/>
    <property type="project" value="UniProtKB-KW"/>
</dbReference>
<dbReference type="AlphaFoldDB" id="X0W3U3"/>
<keyword evidence="4" id="KW-0411">Iron-sulfur</keyword>
<dbReference type="InterPro" id="IPR040087">
    <property type="entry name" value="MJ0021-like"/>
</dbReference>
<dbReference type="SFLD" id="SFLDG01108">
    <property type="entry name" value="Uncharacterised_Radical_SAM_Su"/>
    <property type="match status" value="1"/>
</dbReference>
<proteinExistence type="predicted"/>
<dbReference type="SUPFAM" id="SSF102114">
    <property type="entry name" value="Radical SAM enzymes"/>
    <property type="match status" value="1"/>
</dbReference>
<dbReference type="EMBL" id="BARS01039354">
    <property type="protein sequence ID" value="GAG17962.1"/>
    <property type="molecule type" value="Genomic_DNA"/>
</dbReference>
<evidence type="ECO:0000256" key="2">
    <source>
        <dbReference type="ARBA" id="ARBA00022723"/>
    </source>
</evidence>